<dbReference type="InterPro" id="IPR007554">
    <property type="entry name" value="Glycerophosphate_synth"/>
</dbReference>
<gene>
    <name evidence="8" type="ORF">D7V78_16200</name>
</gene>
<evidence type="ECO:0000256" key="7">
    <source>
        <dbReference type="SAM" id="Phobius"/>
    </source>
</evidence>
<keyword evidence="4" id="KW-0808">Transferase</keyword>
<evidence type="ECO:0008006" key="10">
    <source>
        <dbReference type="Google" id="ProtNLM"/>
    </source>
</evidence>
<dbReference type="GO" id="GO:0047355">
    <property type="term" value="F:CDP-glycerol glycerophosphotransferase activity"/>
    <property type="evidence" value="ECO:0007669"/>
    <property type="project" value="InterPro"/>
</dbReference>
<comment type="similarity">
    <text evidence="2">Belongs to the CDP-glycerol glycerophosphotransferase family.</text>
</comment>
<dbReference type="PANTHER" id="PTHR37316:SF3">
    <property type="entry name" value="TEICHOIC ACID GLYCEROL-PHOSPHATE TRANSFERASE"/>
    <property type="match status" value="1"/>
</dbReference>
<keyword evidence="7" id="KW-0812">Transmembrane</keyword>
<organism evidence="8 9">
    <name type="scientific">Parabacteroides distasonis</name>
    <dbReference type="NCBI Taxonomy" id="823"/>
    <lineage>
        <taxon>Bacteria</taxon>
        <taxon>Pseudomonadati</taxon>
        <taxon>Bacteroidota</taxon>
        <taxon>Bacteroidia</taxon>
        <taxon>Bacteroidales</taxon>
        <taxon>Tannerellaceae</taxon>
        <taxon>Parabacteroides</taxon>
    </lineage>
</organism>
<dbReference type="InterPro" id="IPR043148">
    <property type="entry name" value="TagF_C"/>
</dbReference>
<evidence type="ECO:0000313" key="8">
    <source>
        <dbReference type="EMBL" id="RLT72371.1"/>
    </source>
</evidence>
<accession>A0A3L7ZMB3</accession>
<dbReference type="Proteomes" id="UP000278164">
    <property type="component" value="Unassembled WGS sequence"/>
</dbReference>
<dbReference type="GO" id="GO:0005886">
    <property type="term" value="C:plasma membrane"/>
    <property type="evidence" value="ECO:0007669"/>
    <property type="project" value="UniProtKB-SubCell"/>
</dbReference>
<comment type="caution">
    <text evidence="8">The sequence shown here is derived from an EMBL/GenBank/DDBJ whole genome shotgun (WGS) entry which is preliminary data.</text>
</comment>
<protein>
    <recommendedName>
        <fullName evidence="10">CDP-glycerol:poly(Glycerophosphate) glycerophosphotransferase</fullName>
    </recommendedName>
</protein>
<dbReference type="InterPro" id="IPR051612">
    <property type="entry name" value="Teichoic_Acid_Biosynth"/>
</dbReference>
<dbReference type="GO" id="GO:0019350">
    <property type="term" value="P:teichoic acid biosynthetic process"/>
    <property type="evidence" value="ECO:0007669"/>
    <property type="project" value="UniProtKB-KW"/>
</dbReference>
<sequence>MKPLKLLNTFLKMRSKRYLLSRLLEVVLGYPLYVFSFLCIRNRNKWLFGTNVEFTDNAKYLFIYANEQKDEIRPIWITSSRDTVERIHKMGFEAYLKYSLKGLYHSLTAHVYVFTYHSKDINFFTSGNVRKINLWHGVGIKGGNGGEKDNNFASKKNSSYLTKILLPHMYEKNTLFLSTSDMMDKHFKQMFSLDDKVIFDAIYPRCHYMCKSQNEILSFIDKYESKSMRKMVAKLSHYDKVYLYMPTWRGNLNDDFIREANFDFEKLNDILVKQNRLFILKLHPAVRVLQNVNEKEFSNICFLDKRLDIYPLLPFVDVLITDYSSIYYDFLLLNKGILLYPFDKERFVENSNDLAFDYDEYTPGKRVYSMTDFLSVIASNDVLEIDDRDKKRILHAFWGKSDKNRLDLLYNKIKTV</sequence>
<comment type="subcellular location">
    <subcellularLocation>
        <location evidence="1">Cell membrane</location>
        <topology evidence="1">Peripheral membrane protein</topology>
    </subcellularLocation>
</comment>
<dbReference type="Gene3D" id="3.40.50.12580">
    <property type="match status" value="1"/>
</dbReference>
<evidence type="ECO:0000256" key="4">
    <source>
        <dbReference type="ARBA" id="ARBA00022679"/>
    </source>
</evidence>
<proteinExistence type="inferred from homology"/>
<keyword evidence="7" id="KW-1133">Transmembrane helix</keyword>
<evidence type="ECO:0000256" key="1">
    <source>
        <dbReference type="ARBA" id="ARBA00004202"/>
    </source>
</evidence>
<dbReference type="RefSeq" id="WP_121737057.1">
    <property type="nucleotide sequence ID" value="NZ_QXXG01000015.1"/>
</dbReference>
<dbReference type="PANTHER" id="PTHR37316">
    <property type="entry name" value="TEICHOIC ACID GLYCEROL-PHOSPHATE PRIMASE"/>
    <property type="match status" value="1"/>
</dbReference>
<dbReference type="InterPro" id="IPR043149">
    <property type="entry name" value="TagF_N"/>
</dbReference>
<feature type="transmembrane region" description="Helical" evidence="7">
    <location>
        <begin position="20"/>
        <end position="38"/>
    </location>
</feature>
<evidence type="ECO:0000256" key="3">
    <source>
        <dbReference type="ARBA" id="ARBA00022475"/>
    </source>
</evidence>
<dbReference type="Gene3D" id="3.40.50.11820">
    <property type="match status" value="1"/>
</dbReference>
<name>A0A3L7ZMB3_PARDI</name>
<evidence type="ECO:0000256" key="2">
    <source>
        <dbReference type="ARBA" id="ARBA00010488"/>
    </source>
</evidence>
<evidence type="ECO:0000313" key="9">
    <source>
        <dbReference type="Proteomes" id="UP000278164"/>
    </source>
</evidence>
<dbReference type="AlphaFoldDB" id="A0A3L7ZMB3"/>
<dbReference type="SUPFAM" id="SSF53756">
    <property type="entry name" value="UDP-Glycosyltransferase/glycogen phosphorylase"/>
    <property type="match status" value="1"/>
</dbReference>
<dbReference type="EMBL" id="RAYI01000044">
    <property type="protein sequence ID" value="RLT72371.1"/>
    <property type="molecule type" value="Genomic_DNA"/>
</dbReference>
<dbReference type="Pfam" id="PF04464">
    <property type="entry name" value="Glyphos_transf"/>
    <property type="match status" value="1"/>
</dbReference>
<dbReference type="OrthoDB" id="9811865at2"/>
<evidence type="ECO:0000256" key="6">
    <source>
        <dbReference type="ARBA" id="ARBA00023136"/>
    </source>
</evidence>
<keyword evidence="6 7" id="KW-0472">Membrane</keyword>
<evidence type="ECO:0000256" key="5">
    <source>
        <dbReference type="ARBA" id="ARBA00022944"/>
    </source>
</evidence>
<reference evidence="8 9" key="1">
    <citation type="submission" date="2018-09" db="EMBL/GenBank/DDBJ databases">
        <title>Murine metabolic-syndrome-specific gut microbial biobank.</title>
        <authorList>
            <person name="Liu C."/>
        </authorList>
    </citation>
    <scope>NUCLEOTIDE SEQUENCE [LARGE SCALE GENOMIC DNA]</scope>
    <source>
        <strain evidence="8 9">8-P5</strain>
    </source>
</reference>
<keyword evidence="3" id="KW-1003">Cell membrane</keyword>
<keyword evidence="5" id="KW-0777">Teichoic acid biosynthesis</keyword>